<organism evidence="2 3">
    <name type="scientific">Halovulum dunhuangense</name>
    <dbReference type="NCBI Taxonomy" id="1505036"/>
    <lineage>
        <taxon>Bacteria</taxon>
        <taxon>Pseudomonadati</taxon>
        <taxon>Pseudomonadota</taxon>
        <taxon>Alphaproteobacteria</taxon>
        <taxon>Rhodobacterales</taxon>
        <taxon>Paracoccaceae</taxon>
        <taxon>Halovulum</taxon>
    </lineage>
</organism>
<dbReference type="Proteomes" id="UP000572377">
    <property type="component" value="Unassembled WGS sequence"/>
</dbReference>
<keyword evidence="3" id="KW-1185">Reference proteome</keyword>
<dbReference type="InterPro" id="IPR050834">
    <property type="entry name" value="Glycosyltransf_2"/>
</dbReference>
<protein>
    <submittedName>
        <fullName evidence="2">Glycosyltransferase</fullName>
    </submittedName>
</protein>
<evidence type="ECO:0000313" key="2">
    <source>
        <dbReference type="EMBL" id="NNU81789.1"/>
    </source>
</evidence>
<dbReference type="Pfam" id="PF00535">
    <property type="entry name" value="Glycos_transf_2"/>
    <property type="match status" value="1"/>
</dbReference>
<dbReference type="InterPro" id="IPR001173">
    <property type="entry name" value="Glyco_trans_2-like"/>
</dbReference>
<keyword evidence="2" id="KW-0808">Transferase</keyword>
<dbReference type="AlphaFoldDB" id="A0A849L5W9"/>
<dbReference type="EMBL" id="JABFBC010000003">
    <property type="protein sequence ID" value="NNU81789.1"/>
    <property type="molecule type" value="Genomic_DNA"/>
</dbReference>
<dbReference type="PANTHER" id="PTHR43685:SF11">
    <property type="entry name" value="GLYCOSYLTRANSFERASE TAGX-RELATED"/>
    <property type="match status" value="1"/>
</dbReference>
<dbReference type="Gene3D" id="3.90.550.10">
    <property type="entry name" value="Spore Coat Polysaccharide Biosynthesis Protein SpsA, Chain A"/>
    <property type="match status" value="1"/>
</dbReference>
<evidence type="ECO:0000259" key="1">
    <source>
        <dbReference type="Pfam" id="PF00535"/>
    </source>
</evidence>
<accession>A0A849L5W9</accession>
<evidence type="ECO:0000313" key="3">
    <source>
        <dbReference type="Proteomes" id="UP000572377"/>
    </source>
</evidence>
<dbReference type="GO" id="GO:0016740">
    <property type="term" value="F:transferase activity"/>
    <property type="evidence" value="ECO:0007669"/>
    <property type="project" value="UniProtKB-KW"/>
</dbReference>
<dbReference type="PANTHER" id="PTHR43685">
    <property type="entry name" value="GLYCOSYLTRANSFERASE"/>
    <property type="match status" value="1"/>
</dbReference>
<reference evidence="2 3" key="1">
    <citation type="submission" date="2020-05" db="EMBL/GenBank/DDBJ databases">
        <title>Gimesia benthica sp. nov., a novel planctomycete isolated from a deep-sea water sample of the Northwest Indian Ocean.</title>
        <authorList>
            <person name="Wang J."/>
            <person name="Ruan C."/>
            <person name="Song L."/>
            <person name="Zhu Y."/>
            <person name="Li A."/>
            <person name="Zheng X."/>
            <person name="Wang L."/>
            <person name="Lu Z."/>
            <person name="Huang Y."/>
            <person name="Du W."/>
            <person name="Zhou Y."/>
            <person name="Huang L."/>
            <person name="Dai X."/>
        </authorList>
    </citation>
    <scope>NUCLEOTIDE SEQUENCE [LARGE SCALE GENOMIC DNA]</scope>
    <source>
        <strain evidence="2 3">YYQ-30</strain>
    </source>
</reference>
<name>A0A849L5W9_9RHOB</name>
<dbReference type="InterPro" id="IPR029044">
    <property type="entry name" value="Nucleotide-diphossugar_trans"/>
</dbReference>
<gene>
    <name evidence="2" type="ORF">HMH01_15230</name>
</gene>
<dbReference type="SUPFAM" id="SSF53448">
    <property type="entry name" value="Nucleotide-diphospho-sugar transferases"/>
    <property type="match status" value="1"/>
</dbReference>
<feature type="domain" description="Glycosyltransferase 2-like" evidence="1">
    <location>
        <begin position="2"/>
        <end position="163"/>
    </location>
</feature>
<sequence length="265" mass="30898">MTYNQSDYISEALESVLSQNTDFAIEILIHDDASTDGTQQIIDTYRSKYPDIIRTIKQKENQHSQGRRIIEILWPELQGDYIALLDGDDCWTLKDKLARQVKFLDENPDCALCQGRTRYVQGSNRRSIRSFPPRRHRQKRRELEHMAPGNFVQTSNVMIRKSMLPAIPEGFECLPFGDYALFALAAQSGWIGYINEEMAFYRIHSNNMWAQTPLEDRLAKTETVRAFIATRLPPEQRDPWLIPLKKSGFLRKMLRTAIKKLFDRQ</sequence>
<proteinExistence type="predicted"/>
<comment type="caution">
    <text evidence="2">The sequence shown here is derived from an EMBL/GenBank/DDBJ whole genome shotgun (WGS) entry which is preliminary data.</text>
</comment>